<dbReference type="AlphaFoldDB" id="A0A9N9IND3"/>
<evidence type="ECO:0000313" key="7">
    <source>
        <dbReference type="Proteomes" id="UP000789342"/>
    </source>
</evidence>
<dbReference type="PANTHER" id="PTHR13430">
    <property type="match status" value="1"/>
</dbReference>
<dbReference type="GO" id="GO:0000423">
    <property type="term" value="P:mitophagy"/>
    <property type="evidence" value="ECO:0007669"/>
    <property type="project" value="TreeGrafter"/>
</dbReference>
<keyword evidence="7" id="KW-1185">Reference proteome</keyword>
<comment type="caution">
    <text evidence="6">The sequence shown here is derived from an EMBL/GenBank/DDBJ whole genome shotgun (WGS) entry which is preliminary data.</text>
</comment>
<sequence length="338" mass="38221">TPSSSSQLSASPPASPLNPQKRTDQIVQNFYIKVAQIITQARLVQYDTQNIGKILPNANLSLHPRQTTSHSKRSNKWFNLELSDSDVYKDDLKLWRQISQTSTGSSAPLPMTIEFYLDTSDLTKNQVLVLTDETLRRRRIDSIILGGDRATKNIMLERWQLSLSYQPTVPQSELPVVYKKSIAFFRSLYAYVRLLPVYRLYKRIRKMRHSNALKIGYRFVLPSNNTQDNIGIDVPIIEGESRPIVSGFEFCPVDTPLGVLSLKTPGYLYPGTSPQFTSNQLINDVSPVRPLSSPKSNPDLTFPKIYAPPRSSNFGSNLSLRTPDSRRLSNTFLEPIMA</sequence>
<evidence type="ECO:0000313" key="6">
    <source>
        <dbReference type="EMBL" id="CAG8743291.1"/>
    </source>
</evidence>
<accession>A0A9N9IND3</accession>
<feature type="region of interest" description="Disordered" evidence="4">
    <location>
        <begin position="1"/>
        <end position="21"/>
    </location>
</feature>
<dbReference type="Gene3D" id="3.30.900.10">
    <property type="entry name" value="HORMA domain"/>
    <property type="match status" value="1"/>
</dbReference>
<protein>
    <recommendedName>
        <fullName evidence="3">Autophagy-related protein 13</fullName>
    </recommendedName>
</protein>
<dbReference type="GO" id="GO:0000407">
    <property type="term" value="C:phagophore assembly site"/>
    <property type="evidence" value="ECO:0007669"/>
    <property type="project" value="TreeGrafter"/>
</dbReference>
<feature type="compositionally biased region" description="Low complexity" evidence="4">
    <location>
        <begin position="1"/>
        <end position="20"/>
    </location>
</feature>
<organism evidence="6 7">
    <name type="scientific">Acaulospora morrowiae</name>
    <dbReference type="NCBI Taxonomy" id="94023"/>
    <lineage>
        <taxon>Eukaryota</taxon>
        <taxon>Fungi</taxon>
        <taxon>Fungi incertae sedis</taxon>
        <taxon>Mucoromycota</taxon>
        <taxon>Glomeromycotina</taxon>
        <taxon>Glomeromycetes</taxon>
        <taxon>Diversisporales</taxon>
        <taxon>Acaulosporaceae</taxon>
        <taxon>Acaulospora</taxon>
    </lineage>
</organism>
<comment type="similarity">
    <text evidence="1 3">Belongs to the ATG13 family. Fungi subfamily.</text>
</comment>
<dbReference type="InterPro" id="IPR036570">
    <property type="entry name" value="HORMA_dom_sf"/>
</dbReference>
<gene>
    <name evidence="6" type="ORF">AMORRO_LOCUS14866</name>
</gene>
<feature type="domain" description="Autophagy-related protein 13 N-terminal" evidence="5">
    <location>
        <begin position="27"/>
        <end position="263"/>
    </location>
</feature>
<dbReference type="GO" id="GO:0034497">
    <property type="term" value="P:protein localization to phagophore assembly site"/>
    <property type="evidence" value="ECO:0007669"/>
    <property type="project" value="TreeGrafter"/>
</dbReference>
<name>A0A9N9IND3_9GLOM</name>
<evidence type="ECO:0000256" key="2">
    <source>
        <dbReference type="ARBA" id="ARBA00023006"/>
    </source>
</evidence>
<dbReference type="InterPro" id="IPR018731">
    <property type="entry name" value="Atg13_N"/>
</dbReference>
<dbReference type="InterPro" id="IPR040182">
    <property type="entry name" value="ATG13"/>
</dbReference>
<feature type="non-terminal residue" evidence="6">
    <location>
        <position position="1"/>
    </location>
</feature>
<evidence type="ECO:0000256" key="4">
    <source>
        <dbReference type="SAM" id="MobiDB-lite"/>
    </source>
</evidence>
<reference evidence="6" key="1">
    <citation type="submission" date="2021-06" db="EMBL/GenBank/DDBJ databases">
        <authorList>
            <person name="Kallberg Y."/>
            <person name="Tangrot J."/>
            <person name="Rosling A."/>
        </authorList>
    </citation>
    <scope>NUCLEOTIDE SEQUENCE</scope>
    <source>
        <strain evidence="6">CL551</strain>
    </source>
</reference>
<feature type="non-terminal residue" evidence="6">
    <location>
        <position position="338"/>
    </location>
</feature>
<evidence type="ECO:0000256" key="3">
    <source>
        <dbReference type="RuleBase" id="RU361214"/>
    </source>
</evidence>
<evidence type="ECO:0000256" key="1">
    <source>
        <dbReference type="ARBA" id="ARBA00005246"/>
    </source>
</evidence>
<dbReference type="GO" id="GO:1990316">
    <property type="term" value="C:Atg1/ULK1 kinase complex"/>
    <property type="evidence" value="ECO:0007669"/>
    <property type="project" value="InterPro"/>
</dbReference>
<dbReference type="OrthoDB" id="70161at2759"/>
<dbReference type="GO" id="GO:0034727">
    <property type="term" value="P:piecemeal microautophagy of the nucleus"/>
    <property type="evidence" value="ECO:0007669"/>
    <property type="project" value="TreeGrafter"/>
</dbReference>
<dbReference type="GO" id="GO:0005829">
    <property type="term" value="C:cytosol"/>
    <property type="evidence" value="ECO:0007669"/>
    <property type="project" value="TreeGrafter"/>
</dbReference>
<dbReference type="EMBL" id="CAJVPV010031656">
    <property type="protein sequence ID" value="CAG8743291.1"/>
    <property type="molecule type" value="Genomic_DNA"/>
</dbReference>
<keyword evidence="2 3" id="KW-0072">Autophagy</keyword>
<evidence type="ECO:0000259" key="5">
    <source>
        <dbReference type="Pfam" id="PF10033"/>
    </source>
</evidence>
<dbReference type="PANTHER" id="PTHR13430:SF4">
    <property type="entry name" value="AUTOPHAGY-RELATED PROTEIN 13"/>
    <property type="match status" value="1"/>
</dbReference>
<dbReference type="Pfam" id="PF10033">
    <property type="entry name" value="ATG13"/>
    <property type="match status" value="1"/>
</dbReference>
<proteinExistence type="inferred from homology"/>
<dbReference type="Proteomes" id="UP000789342">
    <property type="component" value="Unassembled WGS sequence"/>
</dbReference>